<evidence type="ECO:0000256" key="6">
    <source>
        <dbReference type="ARBA" id="ARBA00023237"/>
    </source>
</evidence>
<dbReference type="SUPFAM" id="SSF49464">
    <property type="entry name" value="Carboxypeptidase regulatory domain-like"/>
    <property type="match status" value="1"/>
</dbReference>
<dbReference type="InterPro" id="IPR037066">
    <property type="entry name" value="Plug_dom_sf"/>
</dbReference>
<proteinExistence type="inferred from homology"/>
<dbReference type="Pfam" id="PF07660">
    <property type="entry name" value="STN"/>
    <property type="match status" value="1"/>
</dbReference>
<dbReference type="GO" id="GO:0009279">
    <property type="term" value="C:cell outer membrane"/>
    <property type="evidence" value="ECO:0007669"/>
    <property type="project" value="UniProtKB-SubCell"/>
</dbReference>
<evidence type="ECO:0000256" key="5">
    <source>
        <dbReference type="ARBA" id="ARBA00023136"/>
    </source>
</evidence>
<dbReference type="AlphaFoldDB" id="C6XTS8"/>
<sequence length="1163" mass="128070">MKFYKLLKHTAAYASLAGLSGSGSSPVKLNQANKTKWVMRIKLTCFLLLLGLIQVSAASFAQKVSLSLKNVTLANVLSNIKQQTGYNFLYNLDMLSKLPHIDIEVQNQQLTAVLEKCFANQPLTFVIEENTVIIKPKTADGRILAVEIKGRVTDPNGQPLPGVSVKLKGSNIGITTGSTGHYLIKVPDANGTLLFSYVGFVPLELNINGKTELNVILKEEQTRLDEVLVVGYGEVSRKDLTGSVGSVNMADIQKAPVRSFDEALAGRVAGVQVTSVDGQPGSNINIVIRGANSITGTNAPLYVIDGFPLEDSDNNAINPDDIESIEVLKDASATAIYGARGANGVIIITTKTGKEGTSSITYNGYYGQQEVLERMELFDSYEFVKYQSERYPGTVSDLYFNSSRPNLESYRLVPAADWQSKLFRVAPMQNHSLAVLGGTGKTKYSISGNILNQDGVMVSSGYNRYQGRFRLDQKVNDKLTVSGNVNYSALKKFGGSPVPESGSFQSSALMYSVWGYRPVVGNPNIDIEEESIDQDIDLVNDKRFNPLQNYQNQLREQYTNILNANAYAEYKWNAFKLKVSGGVTRSARRSDSFDNSLTGSGSPLTPQGIANGVNGGVSYLETNNYLNENTLSYSKTFAKRHKVSAVAGFTIQGRSSNGFGAYATLVPNELLGVSGLDEGSPKSISSNSTSNTLASFLGRINYSYRSRYLATLSFRADGSSKFAPGNKWGYFPSGALSWRISEEEFMKSLKFISDAKLRASIGATGNNRVSDFAYMSTLNLPNSAIYAFNNASVKGLIPTALGNINLIWETTVQSDLGLDLSLFKNRAILTVDLYRKTTKDLLLNANLPPSLGFARSYKNVGRVRNDGLEVSLETTNISNSKFTWSSQFNISFNRNKVLELTENQEALVSMINWETSYKSLPPYIAKIGQPIGMFYGLIWEGNYQYADFDQLPSGKYILKSEIPTNGNPREDIQPGDIKYKDLNGDGVADLSDYTIIGNPNPNFNFGFSNNFAYKGFDLGVFLQGAYGVDIMNTNRLVFEGFGRASQNMFATYINRWTPENQNNTYYRTLGYGPAAYSSRVVEDGSYLRLKTVSLGYKFPSKLLNKYSIKGLRLYCSAQNIYTWTKYQGYDPEVSAYDSALTPGFDWSVYPRARTLTFGLNLTL</sequence>
<dbReference type="InterPro" id="IPR012910">
    <property type="entry name" value="Plug_dom"/>
</dbReference>
<keyword evidence="4 7" id="KW-0812">Transmembrane</keyword>
<dbReference type="InterPro" id="IPR011662">
    <property type="entry name" value="Secretin/TonB_short_N"/>
</dbReference>
<dbReference type="KEGG" id="phe:Phep_1500"/>
<evidence type="ECO:0000313" key="10">
    <source>
        <dbReference type="EMBL" id="ACU03714.1"/>
    </source>
</evidence>
<protein>
    <submittedName>
        <fullName evidence="10">TonB-dependent receptor plug</fullName>
    </submittedName>
</protein>
<dbReference type="InterPro" id="IPR023997">
    <property type="entry name" value="TonB-dep_OMP_SusC/RagA_CS"/>
</dbReference>
<evidence type="ECO:0000256" key="1">
    <source>
        <dbReference type="ARBA" id="ARBA00004571"/>
    </source>
</evidence>
<organism evidence="10 11">
    <name type="scientific">Pedobacter heparinus (strain ATCC 13125 / DSM 2366 / CIP 104194 / JCM 7457 / NBRC 12017 / NCIMB 9290 / NRRL B-14731 / HIM 762-3)</name>
    <dbReference type="NCBI Taxonomy" id="485917"/>
    <lineage>
        <taxon>Bacteria</taxon>
        <taxon>Pseudomonadati</taxon>
        <taxon>Bacteroidota</taxon>
        <taxon>Sphingobacteriia</taxon>
        <taxon>Sphingobacteriales</taxon>
        <taxon>Sphingobacteriaceae</taxon>
        <taxon>Pedobacter</taxon>
    </lineage>
</organism>
<dbReference type="Gene3D" id="2.40.170.20">
    <property type="entry name" value="TonB-dependent receptor, beta-barrel domain"/>
    <property type="match status" value="1"/>
</dbReference>
<comment type="similarity">
    <text evidence="7">Belongs to the TonB-dependent receptor family.</text>
</comment>
<accession>C6XTS8</accession>
<dbReference type="InterPro" id="IPR039426">
    <property type="entry name" value="TonB-dep_rcpt-like"/>
</dbReference>
<keyword evidence="3 7" id="KW-1134">Transmembrane beta strand</keyword>
<dbReference type="FunFam" id="2.170.130.10:FF:000008">
    <property type="entry name" value="SusC/RagA family TonB-linked outer membrane protein"/>
    <property type="match status" value="1"/>
</dbReference>
<name>C6XTS8_PEDHD</name>
<dbReference type="Gene3D" id="2.60.40.1120">
    <property type="entry name" value="Carboxypeptidase-like, regulatory domain"/>
    <property type="match status" value="1"/>
</dbReference>
<dbReference type="InterPro" id="IPR008969">
    <property type="entry name" value="CarboxyPept-like_regulatory"/>
</dbReference>
<evidence type="ECO:0000259" key="9">
    <source>
        <dbReference type="Pfam" id="PF07715"/>
    </source>
</evidence>
<dbReference type="STRING" id="485917.Phep_1500"/>
<evidence type="ECO:0000256" key="2">
    <source>
        <dbReference type="ARBA" id="ARBA00022448"/>
    </source>
</evidence>
<dbReference type="NCBIfam" id="TIGR04057">
    <property type="entry name" value="SusC_RagA_signa"/>
    <property type="match status" value="1"/>
</dbReference>
<feature type="domain" description="Secretin/TonB short N-terminal" evidence="8">
    <location>
        <begin position="86"/>
        <end position="137"/>
    </location>
</feature>
<dbReference type="InterPro" id="IPR023996">
    <property type="entry name" value="TonB-dep_OMP_SusC/RagA"/>
</dbReference>
<keyword evidence="2 7" id="KW-0813">Transport</keyword>
<evidence type="ECO:0000259" key="8">
    <source>
        <dbReference type="Pfam" id="PF07660"/>
    </source>
</evidence>
<keyword evidence="10" id="KW-0675">Receptor</keyword>
<dbReference type="Gene3D" id="2.170.130.10">
    <property type="entry name" value="TonB-dependent receptor, plug domain"/>
    <property type="match status" value="1"/>
</dbReference>
<evidence type="ECO:0000256" key="4">
    <source>
        <dbReference type="ARBA" id="ARBA00022692"/>
    </source>
</evidence>
<feature type="domain" description="TonB-dependent receptor plug" evidence="9">
    <location>
        <begin position="237"/>
        <end position="345"/>
    </location>
</feature>
<dbReference type="InterPro" id="IPR036942">
    <property type="entry name" value="Beta-barrel_TonB_sf"/>
</dbReference>
<dbReference type="SUPFAM" id="SSF56935">
    <property type="entry name" value="Porins"/>
    <property type="match status" value="1"/>
</dbReference>
<dbReference type="HOGENOM" id="CLU_004317_0_2_10"/>
<comment type="subcellular location">
    <subcellularLocation>
        <location evidence="1 7">Cell outer membrane</location>
        <topology evidence="1 7">Multi-pass membrane protein</topology>
    </subcellularLocation>
</comment>
<keyword evidence="6 7" id="KW-0998">Cell outer membrane</keyword>
<evidence type="ECO:0000313" key="11">
    <source>
        <dbReference type="Proteomes" id="UP000000852"/>
    </source>
</evidence>
<keyword evidence="11" id="KW-1185">Reference proteome</keyword>
<gene>
    <name evidence="10" type="ordered locus">Phep_1500</name>
</gene>
<dbReference type="PROSITE" id="PS52016">
    <property type="entry name" value="TONB_DEPENDENT_REC_3"/>
    <property type="match status" value="1"/>
</dbReference>
<dbReference type="NCBIfam" id="TIGR04056">
    <property type="entry name" value="OMP_RagA_SusC"/>
    <property type="match status" value="1"/>
</dbReference>
<dbReference type="EMBL" id="CP001681">
    <property type="protein sequence ID" value="ACU03714.1"/>
    <property type="molecule type" value="Genomic_DNA"/>
</dbReference>
<evidence type="ECO:0000256" key="3">
    <source>
        <dbReference type="ARBA" id="ARBA00022452"/>
    </source>
</evidence>
<keyword evidence="5 7" id="KW-0472">Membrane</keyword>
<evidence type="ECO:0000256" key="7">
    <source>
        <dbReference type="PROSITE-ProRule" id="PRU01360"/>
    </source>
</evidence>
<dbReference type="Proteomes" id="UP000000852">
    <property type="component" value="Chromosome"/>
</dbReference>
<dbReference type="Pfam" id="PF13715">
    <property type="entry name" value="CarbopepD_reg_2"/>
    <property type="match status" value="1"/>
</dbReference>
<reference evidence="10 11" key="1">
    <citation type="journal article" date="2009" name="Stand. Genomic Sci.">
        <title>Complete genome sequence of Pedobacter heparinus type strain (HIM 762-3).</title>
        <authorList>
            <person name="Han C."/>
            <person name="Spring S."/>
            <person name="Lapidus A."/>
            <person name="Del Rio T.G."/>
            <person name="Tice H."/>
            <person name="Copeland A."/>
            <person name="Cheng J.F."/>
            <person name="Lucas S."/>
            <person name="Chen F."/>
            <person name="Nolan M."/>
            <person name="Bruce D."/>
            <person name="Goodwin L."/>
            <person name="Pitluck S."/>
            <person name="Ivanova N."/>
            <person name="Mavromatis K."/>
            <person name="Mikhailova N."/>
            <person name="Pati A."/>
            <person name="Chen A."/>
            <person name="Palaniappan K."/>
            <person name="Land M."/>
            <person name="Hauser L."/>
            <person name="Chang Y.J."/>
            <person name="Jeffries C.C."/>
            <person name="Saunders E."/>
            <person name="Chertkov O."/>
            <person name="Brettin T."/>
            <person name="Goker M."/>
            <person name="Rohde M."/>
            <person name="Bristow J."/>
            <person name="Eisen J.A."/>
            <person name="Markowitz V."/>
            <person name="Hugenholtz P."/>
            <person name="Kyrpides N.C."/>
            <person name="Klenk H.P."/>
            <person name="Detter J.C."/>
        </authorList>
    </citation>
    <scope>NUCLEOTIDE SEQUENCE [LARGE SCALE GENOMIC DNA]</scope>
    <source>
        <strain evidence="11">ATCC 13125 / DSM 2366 / CIP 104194 / JCM 7457 / NBRC 12017 / NCIMB 9290 / NRRL B-14731 / HIM 762-3</strain>
    </source>
</reference>
<dbReference type="RefSeq" id="WP_015807329.1">
    <property type="nucleotide sequence ID" value="NC_013061.1"/>
</dbReference>
<dbReference type="Pfam" id="PF07715">
    <property type="entry name" value="Plug"/>
    <property type="match status" value="1"/>
</dbReference>
<dbReference type="eggNOG" id="COG1629">
    <property type="taxonomic scope" value="Bacteria"/>
</dbReference>